<organism evidence="6 7">
    <name type="scientific">Pseudonocardia sediminis</name>
    <dbReference type="NCBI Taxonomy" id="1397368"/>
    <lineage>
        <taxon>Bacteria</taxon>
        <taxon>Bacillati</taxon>
        <taxon>Actinomycetota</taxon>
        <taxon>Actinomycetes</taxon>
        <taxon>Pseudonocardiales</taxon>
        <taxon>Pseudonocardiaceae</taxon>
        <taxon>Pseudonocardia</taxon>
    </lineage>
</organism>
<dbReference type="OrthoDB" id="9795085at2"/>
<evidence type="ECO:0000313" key="7">
    <source>
        <dbReference type="Proteomes" id="UP000291591"/>
    </source>
</evidence>
<sequence length="259" mass="28334">MTTSWDPALYRNFDDHRSRPFHDLVARIGSPPTGDGAPRRVVDAGCGPGHLTPVLARRWPEATVEAFDASPDMVASARDNGVAADLVDVADWTPAPDTGVVVSNAILQWVPTHAEILTRWVKELASGAWIAVQVPGNFEAPSHVLTREVATQPRWRDRMSLRGAVTVLDPAGYADLLTAAGADADVWETTYLQRLTGDDPVLRWISGTALRPVRDALDDGEYAAFVEELSGHLRMAYPPSADGTTWFPFRRIFAVARVR</sequence>
<comment type="caution">
    <text evidence="6">The sequence shown here is derived from an EMBL/GenBank/DDBJ whole genome shotgun (WGS) entry which is preliminary data.</text>
</comment>
<dbReference type="InterPro" id="IPR023149">
    <property type="entry name" value="Trans_acon_MeTrfase_C"/>
</dbReference>
<evidence type="ECO:0000256" key="2">
    <source>
        <dbReference type="ARBA" id="ARBA00022603"/>
    </source>
</evidence>
<reference evidence="6 7" key="1">
    <citation type="submission" date="2019-02" db="EMBL/GenBank/DDBJ databases">
        <title>Sequencing the genomes of 1000 actinobacteria strains.</title>
        <authorList>
            <person name="Klenk H.-P."/>
        </authorList>
    </citation>
    <scope>NUCLEOTIDE SEQUENCE [LARGE SCALE GENOMIC DNA]</scope>
    <source>
        <strain evidence="6 7">DSM 45779</strain>
    </source>
</reference>
<dbReference type="InterPro" id="IPR029063">
    <property type="entry name" value="SAM-dependent_MTases_sf"/>
</dbReference>
<keyword evidence="7" id="KW-1185">Reference proteome</keyword>
<keyword evidence="1 5" id="KW-0963">Cytoplasm</keyword>
<comment type="subcellular location">
    <subcellularLocation>
        <location evidence="5">Cytoplasm</location>
    </subcellularLocation>
</comment>
<name>A0A4Q7UZY8_PSEST</name>
<dbReference type="InterPro" id="IPR023506">
    <property type="entry name" value="Trans-aconitate_MeTrfase"/>
</dbReference>
<dbReference type="EC" id="2.1.1.144" evidence="5"/>
<dbReference type="Gene3D" id="3.40.50.150">
    <property type="entry name" value="Vaccinia Virus protein VP39"/>
    <property type="match status" value="1"/>
</dbReference>
<proteinExistence type="inferred from homology"/>
<dbReference type="Proteomes" id="UP000291591">
    <property type="component" value="Unassembled WGS sequence"/>
</dbReference>
<evidence type="ECO:0000256" key="3">
    <source>
        <dbReference type="ARBA" id="ARBA00022679"/>
    </source>
</evidence>
<dbReference type="RefSeq" id="WP_130291707.1">
    <property type="nucleotide sequence ID" value="NZ_SHKL01000001.1"/>
</dbReference>
<dbReference type="GO" id="GO:0032259">
    <property type="term" value="P:methylation"/>
    <property type="evidence" value="ECO:0007669"/>
    <property type="project" value="UniProtKB-KW"/>
</dbReference>
<dbReference type="NCBIfam" id="NF010703">
    <property type="entry name" value="PRK14103.1"/>
    <property type="match status" value="1"/>
</dbReference>
<comment type="catalytic activity">
    <reaction evidence="5">
        <text>trans-aconitate + S-adenosyl-L-methionine = (E)-3-(methoxycarbonyl)pent-2-enedioate + S-adenosyl-L-homocysteine</text>
        <dbReference type="Rhea" id="RHEA:14969"/>
        <dbReference type="ChEBI" id="CHEBI:15708"/>
        <dbReference type="ChEBI" id="CHEBI:57470"/>
        <dbReference type="ChEBI" id="CHEBI:57856"/>
        <dbReference type="ChEBI" id="CHEBI:59789"/>
        <dbReference type="EC" id="2.1.1.144"/>
    </reaction>
</comment>
<dbReference type="GO" id="GO:0030798">
    <property type="term" value="F:trans-aconitate 2-methyltransferase activity"/>
    <property type="evidence" value="ECO:0007669"/>
    <property type="project" value="UniProtKB-UniRule"/>
</dbReference>
<dbReference type="Pfam" id="PF13489">
    <property type="entry name" value="Methyltransf_23"/>
    <property type="match status" value="1"/>
</dbReference>
<keyword evidence="3 5" id="KW-0808">Transferase</keyword>
<gene>
    <name evidence="5" type="primary">tam</name>
    <name evidence="6" type="ORF">EV383_4502</name>
</gene>
<evidence type="ECO:0000313" key="6">
    <source>
        <dbReference type="EMBL" id="RZT87576.1"/>
    </source>
</evidence>
<dbReference type="HAMAP" id="MF_00560">
    <property type="entry name" value="Tran_acon_Me_trans"/>
    <property type="match status" value="1"/>
</dbReference>
<evidence type="ECO:0000256" key="1">
    <source>
        <dbReference type="ARBA" id="ARBA00022490"/>
    </source>
</evidence>
<evidence type="ECO:0000256" key="4">
    <source>
        <dbReference type="ARBA" id="ARBA00022691"/>
    </source>
</evidence>
<dbReference type="GO" id="GO:0005737">
    <property type="term" value="C:cytoplasm"/>
    <property type="evidence" value="ECO:0007669"/>
    <property type="project" value="UniProtKB-SubCell"/>
</dbReference>
<comment type="function">
    <text evidence="5">Catalyzes the S-adenosylmethionine monomethyl esterification of trans-aconitate.</text>
</comment>
<dbReference type="CDD" id="cd02440">
    <property type="entry name" value="AdoMet_MTases"/>
    <property type="match status" value="1"/>
</dbReference>
<dbReference type="PANTHER" id="PTHR43861:SF1">
    <property type="entry name" value="TRANS-ACONITATE 2-METHYLTRANSFERASE"/>
    <property type="match status" value="1"/>
</dbReference>
<dbReference type="SUPFAM" id="SSF53335">
    <property type="entry name" value="S-adenosyl-L-methionine-dependent methyltransferases"/>
    <property type="match status" value="1"/>
</dbReference>
<dbReference type="AlphaFoldDB" id="A0A4Q7UZY8"/>
<comment type="similarity">
    <text evidence="5">Belongs to the methyltransferase superfamily. Tam family.</text>
</comment>
<keyword evidence="4 5" id="KW-0949">S-adenosyl-L-methionine</keyword>
<keyword evidence="2 5" id="KW-0489">Methyltransferase</keyword>
<protein>
    <recommendedName>
        <fullName evidence="5">Trans-aconitate 2-methyltransferase</fullName>
        <ecNumber evidence="5">2.1.1.144</ecNumber>
    </recommendedName>
</protein>
<dbReference type="EMBL" id="SHKL01000001">
    <property type="protein sequence ID" value="RZT87576.1"/>
    <property type="molecule type" value="Genomic_DNA"/>
</dbReference>
<dbReference type="PANTHER" id="PTHR43861">
    <property type="entry name" value="TRANS-ACONITATE 2-METHYLTRANSFERASE-RELATED"/>
    <property type="match status" value="1"/>
</dbReference>
<evidence type="ECO:0000256" key="5">
    <source>
        <dbReference type="HAMAP-Rule" id="MF_00560"/>
    </source>
</evidence>
<accession>A0A4Q7UZY8</accession>
<dbReference type="Gene3D" id="1.10.150.290">
    <property type="entry name" value="S-adenosyl-L-methionine-dependent methyltransferases"/>
    <property type="match status" value="1"/>
</dbReference>